<feature type="transmembrane region" description="Helical" evidence="1">
    <location>
        <begin position="76"/>
        <end position="95"/>
    </location>
</feature>
<dbReference type="KEGG" id="chyd:H4K34_04660"/>
<keyword evidence="1" id="KW-0812">Transmembrane</keyword>
<keyword evidence="1" id="KW-1133">Transmembrane helix</keyword>
<dbReference type="Proteomes" id="UP000516305">
    <property type="component" value="Chromosome"/>
</dbReference>
<sequence>MKSKLRTYYFLQAGLLILIAFAVFETLRSLPYLKTWTELGKSGIELTISTALVFGILSMVINSTNFVLLKNNKTKIAFDLPSIIWLIIGISYLIAIQNSGAESLIEYLPIVLCIEPIMYNQRIKHLLSNAKLHWHAV</sequence>
<gene>
    <name evidence="2" type="ORF">H4K34_04660</name>
</gene>
<keyword evidence="1" id="KW-0472">Membrane</keyword>
<proteinExistence type="predicted"/>
<feature type="transmembrane region" description="Helical" evidence="1">
    <location>
        <begin position="44"/>
        <end position="69"/>
    </location>
</feature>
<reference evidence="2 3" key="1">
    <citation type="submission" date="2020-08" db="EMBL/GenBank/DDBJ databases">
        <title>Croceimicrobium hydrocarbonivorans gen. nov., sp. nov., a novel marine bacterium isolated from a bacterial consortium that degrades polyethylene terephthalate.</title>
        <authorList>
            <person name="Liu R."/>
        </authorList>
    </citation>
    <scope>NUCLEOTIDE SEQUENCE [LARGE SCALE GENOMIC DNA]</scope>
    <source>
        <strain evidence="2 3">A20-9</strain>
    </source>
</reference>
<keyword evidence="3" id="KW-1185">Reference proteome</keyword>
<organism evidence="2 3">
    <name type="scientific">Croceimicrobium hydrocarbonivorans</name>
    <dbReference type="NCBI Taxonomy" id="2761580"/>
    <lineage>
        <taxon>Bacteria</taxon>
        <taxon>Pseudomonadati</taxon>
        <taxon>Bacteroidota</taxon>
        <taxon>Flavobacteriia</taxon>
        <taxon>Flavobacteriales</taxon>
        <taxon>Owenweeksiaceae</taxon>
        <taxon>Croceimicrobium</taxon>
    </lineage>
</organism>
<dbReference type="EMBL" id="CP060139">
    <property type="protein sequence ID" value="QNR25134.1"/>
    <property type="molecule type" value="Genomic_DNA"/>
</dbReference>
<accession>A0A7H0VHD6</accession>
<name>A0A7H0VHD6_9FLAO</name>
<evidence type="ECO:0000256" key="1">
    <source>
        <dbReference type="SAM" id="Phobius"/>
    </source>
</evidence>
<evidence type="ECO:0000313" key="2">
    <source>
        <dbReference type="EMBL" id="QNR25134.1"/>
    </source>
</evidence>
<protein>
    <submittedName>
        <fullName evidence="2">Uncharacterized protein</fullName>
    </submittedName>
</protein>
<feature type="transmembrane region" description="Helical" evidence="1">
    <location>
        <begin position="7"/>
        <end position="24"/>
    </location>
</feature>
<dbReference type="AlphaFoldDB" id="A0A7H0VHD6"/>
<dbReference type="RefSeq" id="WP_210759659.1">
    <property type="nucleotide sequence ID" value="NZ_CP060139.1"/>
</dbReference>
<evidence type="ECO:0000313" key="3">
    <source>
        <dbReference type="Proteomes" id="UP000516305"/>
    </source>
</evidence>